<organism evidence="1">
    <name type="scientific">Anguilla anguilla</name>
    <name type="common">European freshwater eel</name>
    <name type="synonym">Muraena anguilla</name>
    <dbReference type="NCBI Taxonomy" id="7936"/>
    <lineage>
        <taxon>Eukaryota</taxon>
        <taxon>Metazoa</taxon>
        <taxon>Chordata</taxon>
        <taxon>Craniata</taxon>
        <taxon>Vertebrata</taxon>
        <taxon>Euteleostomi</taxon>
        <taxon>Actinopterygii</taxon>
        <taxon>Neopterygii</taxon>
        <taxon>Teleostei</taxon>
        <taxon>Anguilliformes</taxon>
        <taxon>Anguillidae</taxon>
        <taxon>Anguilla</taxon>
    </lineage>
</organism>
<dbReference type="AlphaFoldDB" id="A0A0E9WQ15"/>
<reference evidence="1" key="2">
    <citation type="journal article" date="2015" name="Fish Shellfish Immunol.">
        <title>Early steps in the European eel (Anguilla anguilla)-Vibrio vulnificus interaction in the gills: Role of the RtxA13 toxin.</title>
        <authorList>
            <person name="Callol A."/>
            <person name="Pajuelo D."/>
            <person name="Ebbesson L."/>
            <person name="Teles M."/>
            <person name="MacKenzie S."/>
            <person name="Amaro C."/>
        </authorList>
    </citation>
    <scope>NUCLEOTIDE SEQUENCE</scope>
</reference>
<accession>A0A0E9WQ15</accession>
<evidence type="ECO:0000313" key="1">
    <source>
        <dbReference type="EMBL" id="JAH91670.1"/>
    </source>
</evidence>
<protein>
    <submittedName>
        <fullName evidence="1">Uncharacterized protein</fullName>
    </submittedName>
</protein>
<proteinExistence type="predicted"/>
<dbReference type="EMBL" id="GBXM01016907">
    <property type="protein sequence ID" value="JAH91670.1"/>
    <property type="molecule type" value="Transcribed_RNA"/>
</dbReference>
<reference evidence="1" key="1">
    <citation type="submission" date="2014-11" db="EMBL/GenBank/DDBJ databases">
        <authorList>
            <person name="Amaro Gonzalez C."/>
        </authorList>
    </citation>
    <scope>NUCLEOTIDE SEQUENCE</scope>
</reference>
<name>A0A0E9WQ15_ANGAN</name>
<sequence length="71" mass="8029">MKKKKAGMKKVNKMMVSIFSLQQKQIVEQEPPVAEVKTQWPALFTEQQATDTEDSMAREMNVGILLMKGSS</sequence>